<organism evidence="1 2">
    <name type="scientific">Pleurotus eryngii</name>
    <name type="common">Boletus of the steppes</name>
    <dbReference type="NCBI Taxonomy" id="5323"/>
    <lineage>
        <taxon>Eukaryota</taxon>
        <taxon>Fungi</taxon>
        <taxon>Dikarya</taxon>
        <taxon>Basidiomycota</taxon>
        <taxon>Agaricomycotina</taxon>
        <taxon>Agaricomycetes</taxon>
        <taxon>Agaricomycetidae</taxon>
        <taxon>Agaricales</taxon>
        <taxon>Pleurotineae</taxon>
        <taxon>Pleurotaceae</taxon>
        <taxon>Pleurotus</taxon>
    </lineage>
</organism>
<comment type="caution">
    <text evidence="1">The sequence shown here is derived from an EMBL/GenBank/DDBJ whole genome shotgun (WGS) entry which is preliminary data.</text>
</comment>
<dbReference type="AlphaFoldDB" id="A0A9P6DCN7"/>
<protein>
    <submittedName>
        <fullName evidence="1">Uncharacterized protein</fullName>
    </submittedName>
</protein>
<evidence type="ECO:0000313" key="1">
    <source>
        <dbReference type="EMBL" id="KAF9490943.1"/>
    </source>
</evidence>
<dbReference type="EMBL" id="MU154630">
    <property type="protein sequence ID" value="KAF9490943.1"/>
    <property type="molecule type" value="Genomic_DNA"/>
</dbReference>
<dbReference type="Proteomes" id="UP000807025">
    <property type="component" value="Unassembled WGS sequence"/>
</dbReference>
<keyword evidence="2" id="KW-1185">Reference proteome</keyword>
<evidence type="ECO:0000313" key="2">
    <source>
        <dbReference type="Proteomes" id="UP000807025"/>
    </source>
</evidence>
<proteinExistence type="predicted"/>
<dbReference type="PANTHER" id="PTHR43056:SF5">
    <property type="entry name" value="PEPTIDASE S9 PROLYL OLIGOPEPTIDASE CATALYTIC DOMAIN-CONTAINING PROTEIN"/>
    <property type="match status" value="1"/>
</dbReference>
<dbReference type="OrthoDB" id="43744at2759"/>
<accession>A0A9P6DCN7</accession>
<dbReference type="PANTHER" id="PTHR43056">
    <property type="entry name" value="PEPTIDASE S9 PROLYL OLIGOPEPTIDASE"/>
    <property type="match status" value="1"/>
</dbReference>
<gene>
    <name evidence="1" type="ORF">BDN71DRAFT_1510850</name>
</gene>
<reference evidence="1" key="1">
    <citation type="submission" date="2020-11" db="EMBL/GenBank/DDBJ databases">
        <authorList>
            <consortium name="DOE Joint Genome Institute"/>
            <person name="Ahrendt S."/>
            <person name="Riley R."/>
            <person name="Andreopoulos W."/>
            <person name="Labutti K."/>
            <person name="Pangilinan J."/>
            <person name="Ruiz-Duenas F.J."/>
            <person name="Barrasa J.M."/>
            <person name="Sanchez-Garcia M."/>
            <person name="Camarero S."/>
            <person name="Miyauchi S."/>
            <person name="Serrano A."/>
            <person name="Linde D."/>
            <person name="Babiker R."/>
            <person name="Drula E."/>
            <person name="Ayuso-Fernandez I."/>
            <person name="Pacheco R."/>
            <person name="Padilla G."/>
            <person name="Ferreira P."/>
            <person name="Barriuso J."/>
            <person name="Kellner H."/>
            <person name="Castanera R."/>
            <person name="Alfaro M."/>
            <person name="Ramirez L."/>
            <person name="Pisabarro A.G."/>
            <person name="Kuo A."/>
            <person name="Tritt A."/>
            <person name="Lipzen A."/>
            <person name="He G."/>
            <person name="Yan M."/>
            <person name="Ng V."/>
            <person name="Cullen D."/>
            <person name="Martin F."/>
            <person name="Rosso M.-N."/>
            <person name="Henrissat B."/>
            <person name="Hibbett D."/>
            <person name="Martinez A.T."/>
            <person name="Grigoriev I.V."/>
        </authorList>
    </citation>
    <scope>NUCLEOTIDE SEQUENCE</scope>
    <source>
        <strain evidence="1">ATCC 90797</strain>
    </source>
</reference>
<dbReference type="InterPro" id="IPR050585">
    <property type="entry name" value="Xaa-Pro_dipeptidyl-ppase/CocE"/>
</dbReference>
<name>A0A9P6DCN7_PLEER</name>
<sequence length="143" mass="15539">MSTAIEAPYGTWESPISAACVARLSNSIAELLVDPITNKLYHVELRPGDEGKNALVETERARDLVSGEWDVRTGVHDYGGGAAIIHGGIADFSNYSDGRVYSIDVKSEGATPEAVTPVNRSKCDLLVVFRFLLSLAQLLRLQY</sequence>